<dbReference type="SUPFAM" id="SSF51161">
    <property type="entry name" value="Trimeric LpxA-like enzymes"/>
    <property type="match status" value="1"/>
</dbReference>
<dbReference type="Gene3D" id="2.160.10.10">
    <property type="entry name" value="Hexapeptide repeat proteins"/>
    <property type="match status" value="1"/>
</dbReference>
<gene>
    <name evidence="3" type="ORF">ABVT11_00920</name>
</gene>
<dbReference type="Pfam" id="PF00132">
    <property type="entry name" value="Hexapep"/>
    <property type="match status" value="1"/>
</dbReference>
<organism evidence="3 4">
    <name type="scientific">Uliginosibacterium paludis</name>
    <dbReference type="NCBI Taxonomy" id="1615952"/>
    <lineage>
        <taxon>Bacteria</taxon>
        <taxon>Pseudomonadati</taxon>
        <taxon>Pseudomonadota</taxon>
        <taxon>Betaproteobacteria</taxon>
        <taxon>Rhodocyclales</taxon>
        <taxon>Zoogloeaceae</taxon>
        <taxon>Uliginosibacterium</taxon>
    </lineage>
</organism>
<dbReference type="InterPro" id="IPR051159">
    <property type="entry name" value="Hexapeptide_acetyltransf"/>
</dbReference>
<dbReference type="EC" id="2.3.1.-" evidence="3"/>
<keyword evidence="3" id="KW-0012">Acyltransferase</keyword>
<sequence>MMSTIRRLLRRLLGRDPLSRLRANGLITGRNFFMQDSCLIDASHCWHIRIGDDVTLGPRVTLLAHDASMRQALGKVRLGRLEIGSRVFIGAGAIVLPGIRIGDDCIIGAGSVVSADIPAGSLAFGNPARVMGSTADYLERQRQLMAGSPVFDERYTLRGGVTTAMKEEMNRQMQNGPAFID</sequence>
<reference evidence="3 4" key="1">
    <citation type="submission" date="2024-07" db="EMBL/GenBank/DDBJ databases">
        <title>Uliginosibacterium paludis KCTC:42655.</title>
        <authorList>
            <person name="Kim M.K."/>
        </authorList>
    </citation>
    <scope>NUCLEOTIDE SEQUENCE [LARGE SCALE GENOMIC DNA]</scope>
    <source>
        <strain evidence="3 4">KCTC 42655</strain>
    </source>
</reference>
<dbReference type="PANTHER" id="PTHR23416:SF23">
    <property type="entry name" value="ACETYLTRANSFERASE C18B11.09C-RELATED"/>
    <property type="match status" value="1"/>
</dbReference>
<evidence type="ECO:0000256" key="1">
    <source>
        <dbReference type="ARBA" id="ARBA00007274"/>
    </source>
</evidence>
<name>A0ABV2CKE1_9RHOO</name>
<evidence type="ECO:0000313" key="4">
    <source>
        <dbReference type="Proteomes" id="UP001548590"/>
    </source>
</evidence>
<keyword evidence="2 3" id="KW-0808">Transferase</keyword>
<comment type="caution">
    <text evidence="3">The sequence shown here is derived from an EMBL/GenBank/DDBJ whole genome shotgun (WGS) entry which is preliminary data.</text>
</comment>
<dbReference type="Proteomes" id="UP001548590">
    <property type="component" value="Unassembled WGS sequence"/>
</dbReference>
<dbReference type="InterPro" id="IPR001451">
    <property type="entry name" value="Hexapep"/>
</dbReference>
<proteinExistence type="inferred from homology"/>
<evidence type="ECO:0000256" key="2">
    <source>
        <dbReference type="ARBA" id="ARBA00022679"/>
    </source>
</evidence>
<keyword evidence="4" id="KW-1185">Reference proteome</keyword>
<accession>A0ABV2CKE1</accession>
<comment type="similarity">
    <text evidence="1">Belongs to the transferase hexapeptide repeat family.</text>
</comment>
<dbReference type="GO" id="GO:0016746">
    <property type="term" value="F:acyltransferase activity"/>
    <property type="evidence" value="ECO:0007669"/>
    <property type="project" value="UniProtKB-KW"/>
</dbReference>
<protein>
    <submittedName>
        <fullName evidence="3">Acyltransferase</fullName>
        <ecNumber evidence="3">2.3.1.-</ecNumber>
    </submittedName>
</protein>
<dbReference type="CDD" id="cd04647">
    <property type="entry name" value="LbH_MAT_like"/>
    <property type="match status" value="1"/>
</dbReference>
<dbReference type="InterPro" id="IPR011004">
    <property type="entry name" value="Trimer_LpxA-like_sf"/>
</dbReference>
<evidence type="ECO:0000313" key="3">
    <source>
        <dbReference type="EMBL" id="MET1488369.1"/>
    </source>
</evidence>
<dbReference type="EMBL" id="JBEWLZ010000001">
    <property type="protein sequence ID" value="MET1488369.1"/>
    <property type="molecule type" value="Genomic_DNA"/>
</dbReference>
<dbReference type="PANTHER" id="PTHR23416">
    <property type="entry name" value="SIALIC ACID SYNTHASE-RELATED"/>
    <property type="match status" value="1"/>
</dbReference>
<dbReference type="RefSeq" id="WP_345926429.1">
    <property type="nucleotide sequence ID" value="NZ_JBDIVF010000003.1"/>
</dbReference>